<dbReference type="GO" id="GO:0016020">
    <property type="term" value="C:membrane"/>
    <property type="evidence" value="ECO:0007669"/>
    <property type="project" value="TreeGrafter"/>
</dbReference>
<sequence length="362" mass="39646">MRLLHRCLSLGELILASLAQAAPAPANPDAHARKIIAEWQRIVTPQGVNEQLTPLIGGIPQALSVRGRDKANPLLLVIHGGPASPEMPMSWAYQSGWEDYFTVVQWDQRGAGKSYDLNDPARVGPTLSLQRIVQDAAEVVRFIQLRYGKPKVFVVGHSWGSLVGLSLAGQHPELLYAYIGMGQVINGSDNERASYAQTLKLAKTNASASAELTALAPYPDAKGHVTLAQINTERKWVMALGGLVYGRDSLDYYSRLALLSPEYTRDNVAAIDHGAELSLPRLLPELLAFDFSDVTQFDCPILMFAGRHDTTTPPSVTAAWMARVKAPKKALVWFENSSHMMEIEEPGRVLVHLVNDVLPLAQ</sequence>
<proteinExistence type="inferred from homology"/>
<dbReference type="GO" id="GO:0006508">
    <property type="term" value="P:proteolysis"/>
    <property type="evidence" value="ECO:0007669"/>
    <property type="project" value="InterPro"/>
</dbReference>
<keyword evidence="6" id="KW-1185">Reference proteome</keyword>
<dbReference type="AlphaFoldDB" id="A0A0N0GQB0"/>
<keyword evidence="3" id="KW-0732">Signal</keyword>
<protein>
    <submittedName>
        <fullName evidence="5">Short chain dehydrogenase</fullName>
    </submittedName>
</protein>
<gene>
    <name evidence="5" type="ORF">WG78_06375</name>
</gene>
<comment type="caution">
    <text evidence="5">The sequence shown here is derived from an EMBL/GenBank/DDBJ whole genome shotgun (WGS) entry which is preliminary data.</text>
</comment>
<dbReference type="EMBL" id="LAQT01000003">
    <property type="protein sequence ID" value="KPC54253.1"/>
    <property type="molecule type" value="Genomic_DNA"/>
</dbReference>
<dbReference type="Proteomes" id="UP000037939">
    <property type="component" value="Unassembled WGS sequence"/>
</dbReference>
<dbReference type="PANTHER" id="PTHR43798:SF33">
    <property type="entry name" value="HYDROLASE, PUTATIVE (AFU_ORTHOLOGUE AFUA_2G14860)-RELATED"/>
    <property type="match status" value="1"/>
</dbReference>
<dbReference type="InterPro" id="IPR029058">
    <property type="entry name" value="AB_hydrolase_fold"/>
</dbReference>
<evidence type="ECO:0000313" key="5">
    <source>
        <dbReference type="EMBL" id="KPC54253.1"/>
    </source>
</evidence>
<dbReference type="InterPro" id="IPR050266">
    <property type="entry name" value="AB_hydrolase_sf"/>
</dbReference>
<dbReference type="GO" id="GO:0008233">
    <property type="term" value="F:peptidase activity"/>
    <property type="evidence" value="ECO:0007669"/>
    <property type="project" value="InterPro"/>
</dbReference>
<dbReference type="STRING" id="857265.WG78_06375"/>
<dbReference type="InterPro" id="IPR000073">
    <property type="entry name" value="AB_hydrolase_1"/>
</dbReference>
<dbReference type="Pfam" id="PF00561">
    <property type="entry name" value="Abhydrolase_1"/>
    <property type="match status" value="1"/>
</dbReference>
<dbReference type="PANTHER" id="PTHR43798">
    <property type="entry name" value="MONOACYLGLYCEROL LIPASE"/>
    <property type="match status" value="1"/>
</dbReference>
<evidence type="ECO:0000259" key="4">
    <source>
        <dbReference type="Pfam" id="PF00561"/>
    </source>
</evidence>
<dbReference type="SUPFAM" id="SSF53474">
    <property type="entry name" value="alpha/beta-Hydrolases"/>
    <property type="match status" value="1"/>
</dbReference>
<name>A0A0N0GQB0_9NEIS</name>
<comment type="similarity">
    <text evidence="1">Belongs to the peptidase S33 family.</text>
</comment>
<evidence type="ECO:0000256" key="2">
    <source>
        <dbReference type="ARBA" id="ARBA00022801"/>
    </source>
</evidence>
<feature type="domain" description="AB hydrolase-1" evidence="4">
    <location>
        <begin position="73"/>
        <end position="346"/>
    </location>
</feature>
<keyword evidence="2" id="KW-0378">Hydrolase</keyword>
<organism evidence="5 6">
    <name type="scientific">Amantichitinum ursilacus</name>
    <dbReference type="NCBI Taxonomy" id="857265"/>
    <lineage>
        <taxon>Bacteria</taxon>
        <taxon>Pseudomonadati</taxon>
        <taxon>Pseudomonadota</taxon>
        <taxon>Betaproteobacteria</taxon>
        <taxon>Neisseriales</taxon>
        <taxon>Chitinibacteraceae</taxon>
        <taxon>Amantichitinum</taxon>
    </lineage>
</organism>
<dbReference type="InterPro" id="IPR002410">
    <property type="entry name" value="Peptidase_S33"/>
</dbReference>
<evidence type="ECO:0000256" key="3">
    <source>
        <dbReference type="SAM" id="SignalP"/>
    </source>
</evidence>
<dbReference type="Gene3D" id="3.40.50.1820">
    <property type="entry name" value="alpha/beta hydrolase"/>
    <property type="match status" value="1"/>
</dbReference>
<evidence type="ECO:0000313" key="6">
    <source>
        <dbReference type="Proteomes" id="UP000037939"/>
    </source>
</evidence>
<dbReference type="PRINTS" id="PR00793">
    <property type="entry name" value="PROAMNOPTASE"/>
</dbReference>
<dbReference type="PATRIC" id="fig|857265.3.peg.1307"/>
<feature type="signal peptide" evidence="3">
    <location>
        <begin position="1"/>
        <end position="21"/>
    </location>
</feature>
<accession>A0A0N0GQB0</accession>
<reference evidence="5 6" key="1">
    <citation type="submission" date="2015-07" db="EMBL/GenBank/DDBJ databases">
        <title>Draft genome sequence of the Amantichitinum ursilacus IGB-41, a new chitin-degrading bacterium.</title>
        <authorList>
            <person name="Kirstahler P."/>
            <person name="Guenther M."/>
            <person name="Grumaz C."/>
            <person name="Rupp S."/>
            <person name="Zibek S."/>
            <person name="Sohn K."/>
        </authorList>
    </citation>
    <scope>NUCLEOTIDE SEQUENCE [LARGE SCALE GENOMIC DNA]</scope>
    <source>
        <strain evidence="5 6">IGB-41</strain>
    </source>
</reference>
<feature type="chain" id="PRO_5005849835" evidence="3">
    <location>
        <begin position="22"/>
        <end position="362"/>
    </location>
</feature>
<evidence type="ECO:0000256" key="1">
    <source>
        <dbReference type="ARBA" id="ARBA00010088"/>
    </source>
</evidence>
<dbReference type="OrthoDB" id="9796770at2"/>
<dbReference type="RefSeq" id="WP_053936941.1">
    <property type="nucleotide sequence ID" value="NZ_LAQT01000003.1"/>
</dbReference>